<dbReference type="Gene3D" id="1.10.506.10">
    <property type="entry name" value="GTPase Activation - p120gap, domain 1"/>
    <property type="match status" value="1"/>
</dbReference>
<accession>A0A9J6BGN1</accession>
<dbReference type="GO" id="GO:0017154">
    <property type="term" value="F:semaphorin receptor activity"/>
    <property type="evidence" value="ECO:0007669"/>
    <property type="project" value="InterPro"/>
</dbReference>
<keyword evidence="20" id="KW-1185">Reference proteome</keyword>
<dbReference type="SMART" id="SM00423">
    <property type="entry name" value="PSI"/>
    <property type="match status" value="3"/>
</dbReference>
<feature type="domain" description="Sema" evidence="18">
    <location>
        <begin position="17"/>
        <end position="488"/>
    </location>
</feature>
<dbReference type="SUPFAM" id="SSF81296">
    <property type="entry name" value="E set domains"/>
    <property type="match status" value="4"/>
</dbReference>
<comment type="subcellular location">
    <subcellularLocation>
        <location evidence="1">Cell membrane</location>
        <topology evidence="1">Single-pass type I membrane protein</topology>
    </subcellularLocation>
</comment>
<dbReference type="InterPro" id="IPR041362">
    <property type="entry name" value="TIG2_plexin"/>
</dbReference>
<keyword evidence="8" id="KW-0221">Differentiation</keyword>
<dbReference type="SMART" id="SM00630">
    <property type="entry name" value="Sema"/>
    <property type="match status" value="1"/>
</dbReference>
<dbReference type="FunFam" id="1.10.506.10:FF:000027">
    <property type="entry name" value="Plexin A, isoform B"/>
    <property type="match status" value="1"/>
</dbReference>
<dbReference type="OrthoDB" id="125363at2759"/>
<dbReference type="SMART" id="SM00429">
    <property type="entry name" value="IPT"/>
    <property type="match status" value="4"/>
</dbReference>
<dbReference type="Pfam" id="PF24479">
    <property type="entry name" value="PSI_PlexinA-B"/>
    <property type="match status" value="1"/>
</dbReference>
<dbReference type="InterPro" id="IPR046800">
    <property type="entry name" value="Plexin_RBD"/>
</dbReference>
<dbReference type="FunFam" id="2.60.40.10:FF:000728">
    <property type="entry name" value="Plexin D1"/>
    <property type="match status" value="1"/>
</dbReference>
<dbReference type="InterPro" id="IPR013783">
    <property type="entry name" value="Ig-like_fold"/>
</dbReference>
<dbReference type="GO" id="GO:0048468">
    <property type="term" value="P:cell development"/>
    <property type="evidence" value="ECO:0007669"/>
    <property type="project" value="UniProtKB-ARBA"/>
</dbReference>
<dbReference type="Gene3D" id="2.130.10.10">
    <property type="entry name" value="YVTN repeat-like/Quinoprotein amine dehydrogenase"/>
    <property type="match status" value="1"/>
</dbReference>
<keyword evidence="9" id="KW-0524">Neurogenesis</keyword>
<dbReference type="Pfam" id="PF01437">
    <property type="entry name" value="PSI"/>
    <property type="match status" value="2"/>
</dbReference>
<dbReference type="Gene3D" id="2.60.40.10">
    <property type="entry name" value="Immunoglobulins"/>
    <property type="match status" value="5"/>
</dbReference>
<dbReference type="GO" id="GO:0120025">
    <property type="term" value="C:plasma membrane bounded cell projection"/>
    <property type="evidence" value="ECO:0007669"/>
    <property type="project" value="UniProtKB-ARBA"/>
</dbReference>
<dbReference type="InterPro" id="IPR014756">
    <property type="entry name" value="Ig_E-set"/>
</dbReference>
<dbReference type="FunFam" id="2.60.40.10:FF:001407">
    <property type="entry name" value="Plexin A, isoform B"/>
    <property type="match status" value="1"/>
</dbReference>
<dbReference type="FunFam" id="2.130.10.10:FF:000451">
    <property type="entry name" value="Plexin A4, B"/>
    <property type="match status" value="1"/>
</dbReference>
<dbReference type="FunFam" id="2.60.40.10:FF:001688">
    <property type="entry name" value="GM13016"/>
    <property type="match status" value="1"/>
</dbReference>
<evidence type="ECO:0000256" key="6">
    <source>
        <dbReference type="ARBA" id="ARBA00022729"/>
    </source>
</evidence>
<dbReference type="CDD" id="cd01180">
    <property type="entry name" value="IPT_plexin_repeat1"/>
    <property type="match status" value="1"/>
</dbReference>
<keyword evidence="13" id="KW-0675">Receptor</keyword>
<evidence type="ECO:0000256" key="11">
    <source>
        <dbReference type="ARBA" id="ARBA00023136"/>
    </source>
</evidence>
<dbReference type="Pfam" id="PF20170">
    <property type="entry name" value="Plexin_RBD"/>
    <property type="match status" value="1"/>
</dbReference>
<feature type="transmembrane region" description="Helical" evidence="16">
    <location>
        <begin position="1296"/>
        <end position="1317"/>
    </location>
</feature>
<evidence type="ECO:0000313" key="19">
    <source>
        <dbReference type="EMBL" id="KAG5668957.1"/>
    </source>
</evidence>
<keyword evidence="11 16" id="KW-0472">Membrane</keyword>
<dbReference type="PROSITE" id="PS51004">
    <property type="entry name" value="SEMA"/>
    <property type="match status" value="1"/>
</dbReference>
<dbReference type="SUPFAM" id="SSF48350">
    <property type="entry name" value="GTPase activation domain, GAP"/>
    <property type="match status" value="1"/>
</dbReference>
<dbReference type="InterPro" id="IPR002165">
    <property type="entry name" value="Plexin_repeat"/>
</dbReference>
<evidence type="ECO:0000256" key="13">
    <source>
        <dbReference type="ARBA" id="ARBA00023170"/>
    </source>
</evidence>
<dbReference type="Proteomes" id="UP001107558">
    <property type="component" value="Chromosome 4"/>
</dbReference>
<keyword evidence="12" id="KW-1015">Disulfide bond</keyword>
<evidence type="ECO:0000256" key="4">
    <source>
        <dbReference type="ARBA" id="ARBA00022475"/>
    </source>
</evidence>
<evidence type="ECO:0000256" key="3">
    <source>
        <dbReference type="ARBA" id="ARBA00022473"/>
    </source>
</evidence>
<comment type="similarity">
    <text evidence="2">Belongs to the plexin family.</text>
</comment>
<proteinExistence type="inferred from homology"/>
<keyword evidence="4" id="KW-1003">Cell membrane</keyword>
<evidence type="ECO:0000256" key="1">
    <source>
        <dbReference type="ARBA" id="ARBA00004251"/>
    </source>
</evidence>
<keyword evidence="10 16" id="KW-1133">Transmembrane helix</keyword>
<feature type="chain" id="PRO_5039943903" description="Sema domain-containing protein" evidence="17">
    <location>
        <begin position="22"/>
        <end position="1959"/>
    </location>
</feature>
<dbReference type="SUPFAM" id="SSF101912">
    <property type="entry name" value="Sema domain"/>
    <property type="match status" value="1"/>
</dbReference>
<evidence type="ECO:0000256" key="17">
    <source>
        <dbReference type="SAM" id="SignalP"/>
    </source>
</evidence>
<evidence type="ECO:0000313" key="20">
    <source>
        <dbReference type="Proteomes" id="UP001107558"/>
    </source>
</evidence>
<dbReference type="Pfam" id="PF08337">
    <property type="entry name" value="Plexin_cytopl"/>
    <property type="match status" value="1"/>
</dbReference>
<evidence type="ECO:0000256" key="14">
    <source>
        <dbReference type="ARBA" id="ARBA00023180"/>
    </source>
</evidence>
<evidence type="ECO:0000256" key="8">
    <source>
        <dbReference type="ARBA" id="ARBA00022782"/>
    </source>
</evidence>
<dbReference type="GO" id="GO:0005886">
    <property type="term" value="C:plasma membrane"/>
    <property type="evidence" value="ECO:0007669"/>
    <property type="project" value="UniProtKB-SubCell"/>
</dbReference>
<feature type="transmembrane region" description="Helical" evidence="16">
    <location>
        <begin position="1406"/>
        <end position="1426"/>
    </location>
</feature>
<comment type="caution">
    <text evidence="19">The sequence shown here is derived from an EMBL/GenBank/DDBJ whole genome shotgun (WGS) entry which is preliminary data.</text>
</comment>
<dbReference type="PANTHER" id="PTHR22625:SF70">
    <property type="entry name" value="PLEXIN A, ISOFORM A"/>
    <property type="match status" value="1"/>
</dbReference>
<dbReference type="CDD" id="cd12790">
    <property type="entry name" value="RasGAP_plexin_A"/>
    <property type="match status" value="1"/>
</dbReference>
<organism evidence="19 20">
    <name type="scientific">Polypedilum vanderplanki</name>
    <name type="common">Sleeping chironomid midge</name>
    <dbReference type="NCBI Taxonomy" id="319348"/>
    <lineage>
        <taxon>Eukaryota</taxon>
        <taxon>Metazoa</taxon>
        <taxon>Ecdysozoa</taxon>
        <taxon>Arthropoda</taxon>
        <taxon>Hexapoda</taxon>
        <taxon>Insecta</taxon>
        <taxon>Pterygota</taxon>
        <taxon>Neoptera</taxon>
        <taxon>Endopterygota</taxon>
        <taxon>Diptera</taxon>
        <taxon>Nematocera</taxon>
        <taxon>Chironomoidea</taxon>
        <taxon>Chironomidae</taxon>
        <taxon>Chironominae</taxon>
        <taxon>Polypedilum</taxon>
        <taxon>Polypedilum</taxon>
    </lineage>
</organism>
<dbReference type="SUPFAM" id="SSF103575">
    <property type="entry name" value="Plexin repeat"/>
    <property type="match status" value="2"/>
</dbReference>
<gene>
    <name evidence="19" type="ORF">PVAND_016863</name>
</gene>
<dbReference type="InterPro" id="IPR016201">
    <property type="entry name" value="PSI"/>
</dbReference>
<dbReference type="Pfam" id="PF01403">
    <property type="entry name" value="Sema"/>
    <property type="match status" value="1"/>
</dbReference>
<dbReference type="Gene3D" id="3.10.20.90">
    <property type="entry name" value="Phosphatidylinositol 3-kinase Catalytic Subunit, Chain A, domain 1"/>
    <property type="match status" value="1"/>
</dbReference>
<keyword evidence="5 16" id="KW-0812">Transmembrane</keyword>
<feature type="signal peptide" evidence="17">
    <location>
        <begin position="1"/>
        <end position="21"/>
    </location>
</feature>
<evidence type="ECO:0000256" key="5">
    <source>
        <dbReference type="ARBA" id="ARBA00022692"/>
    </source>
</evidence>
<keyword evidence="7" id="KW-0677">Repeat</keyword>
<dbReference type="InterPro" id="IPR013548">
    <property type="entry name" value="Plexin_cytoplasmic_RasGAP_dom"/>
</dbReference>
<dbReference type="CDD" id="cd11236">
    <property type="entry name" value="Sema_plexin_like"/>
    <property type="match status" value="1"/>
</dbReference>
<evidence type="ECO:0000256" key="2">
    <source>
        <dbReference type="ARBA" id="ARBA00010297"/>
    </source>
</evidence>
<dbReference type="InterPro" id="IPR008936">
    <property type="entry name" value="Rho_GTPase_activation_prot"/>
</dbReference>
<name>A0A9J6BGN1_POLVA</name>
<evidence type="ECO:0000256" key="16">
    <source>
        <dbReference type="SAM" id="Phobius"/>
    </source>
</evidence>
<dbReference type="InterPro" id="IPR036352">
    <property type="entry name" value="Semap_dom_sf"/>
</dbReference>
<evidence type="ECO:0000256" key="12">
    <source>
        <dbReference type="ARBA" id="ARBA00023157"/>
    </source>
</evidence>
<dbReference type="InterPro" id="IPR001627">
    <property type="entry name" value="Semap_dom"/>
</dbReference>
<dbReference type="InterPro" id="IPR031148">
    <property type="entry name" value="Plexin"/>
</dbReference>
<keyword evidence="14" id="KW-0325">Glycoprotein</keyword>
<dbReference type="GO" id="GO:0007399">
    <property type="term" value="P:nervous system development"/>
    <property type="evidence" value="ECO:0007669"/>
    <property type="project" value="UniProtKB-KW"/>
</dbReference>
<dbReference type="EMBL" id="JADBJN010000004">
    <property type="protein sequence ID" value="KAG5668957.1"/>
    <property type="molecule type" value="Genomic_DNA"/>
</dbReference>
<dbReference type="GO" id="GO:0009653">
    <property type="term" value="P:anatomical structure morphogenesis"/>
    <property type="evidence" value="ECO:0007669"/>
    <property type="project" value="UniProtKB-ARBA"/>
</dbReference>
<dbReference type="InterPro" id="IPR002909">
    <property type="entry name" value="IPT_dom"/>
</dbReference>
<reference evidence="19" key="1">
    <citation type="submission" date="2021-03" db="EMBL/GenBank/DDBJ databases">
        <title>Chromosome level genome of the anhydrobiotic midge Polypedilum vanderplanki.</title>
        <authorList>
            <person name="Yoshida Y."/>
            <person name="Kikawada T."/>
            <person name="Gusev O."/>
        </authorList>
    </citation>
    <scope>NUCLEOTIDE SEQUENCE</scope>
    <source>
        <strain evidence="19">NIAS01</strain>
        <tissue evidence="19">Whole body or cell culture</tissue>
    </source>
</reference>
<protein>
    <recommendedName>
        <fullName evidence="18">Sema domain-containing protein</fullName>
    </recommendedName>
</protein>
<dbReference type="Pfam" id="PF01833">
    <property type="entry name" value="TIG"/>
    <property type="match status" value="3"/>
</dbReference>
<keyword evidence="3" id="KW-0217">Developmental protein</keyword>
<dbReference type="GO" id="GO:0002116">
    <property type="term" value="C:semaphorin receptor complex"/>
    <property type="evidence" value="ECO:0007669"/>
    <property type="project" value="TreeGrafter"/>
</dbReference>
<dbReference type="FunFam" id="2.60.40.10:FF:001556">
    <property type="entry name" value="Plexin A, isoform B"/>
    <property type="match status" value="1"/>
</dbReference>
<evidence type="ECO:0000256" key="15">
    <source>
        <dbReference type="PROSITE-ProRule" id="PRU00352"/>
    </source>
</evidence>
<dbReference type="InterPro" id="IPR015943">
    <property type="entry name" value="WD40/YVTN_repeat-like_dom_sf"/>
</dbReference>
<dbReference type="FunFam" id="1.10.506.10:FF:000005">
    <property type="entry name" value="Plexin A1"/>
    <property type="match status" value="1"/>
</dbReference>
<dbReference type="PANTHER" id="PTHR22625">
    <property type="entry name" value="PLEXIN"/>
    <property type="match status" value="1"/>
</dbReference>
<dbReference type="Pfam" id="PF17960">
    <property type="entry name" value="TIG_plexin"/>
    <property type="match status" value="1"/>
</dbReference>
<evidence type="ECO:0000256" key="9">
    <source>
        <dbReference type="ARBA" id="ARBA00022902"/>
    </source>
</evidence>
<comment type="caution">
    <text evidence="15">Lacks conserved residue(s) required for the propagation of feature annotation.</text>
</comment>
<evidence type="ECO:0000256" key="7">
    <source>
        <dbReference type="ARBA" id="ARBA00022737"/>
    </source>
</evidence>
<dbReference type="GO" id="GO:0030334">
    <property type="term" value="P:regulation of cell migration"/>
    <property type="evidence" value="ECO:0007669"/>
    <property type="project" value="TreeGrafter"/>
</dbReference>
<sequence>MSAMTLVHIVLLVLGLSVVNSKSNSQSNGNNTRGIIRHQQTFETKLNHLVVDNIGSRIYVGAVNNLYQLTPDLEIKIREKTGPKPDSPECAPIECPSNVNRKLTDNVNKVLLIDYTSSHVIACGTLSQGICVVRSLQNISNIEQEVLEAIVANNEEASTVAFIAPGPPAPPSTIVMYVGVTYINNSPYRGEIPAVASRSLQKERMFQIAVSHVTTGTRTFINPLLRESYPVKYVYGFSSERFSYFLTFQLKHTHGQSNEYISKLVRLCQEDSNYYSYTEIPIECISEDGTKYNSIQAAYLGRPGQDLAESLNVQTSDDVLYAIFSHAKGNITTNRTAMCIYSLKSIRRKFMQNIKACFNGDGSRGLDFISPNMKCVPTRLQSLSEDFCGLDVNSPLGGEMPVTAATAATFTTEITSIASTTTSSFTVVFIGTANGHLKKLTVESSNSATEYADITIDEGSRINADMFFDKKEMNIYVMSERKLSKVRVHECGIHKTCGECLGSRDPYCGFCNLENKCTLRTNCEDDGNDPLSWVNYKNGKCTSITSVVPHQLQRTTARNLELVIDHLPNLKEHLVCAFSTKEKTIVTNATRNGNIVNCTTPRTDLLPQIEPGKHHFTARLSVKTASGPDLVFTNFTFFDCSTHLSCTRCVSSLFPCDWCVDTHRCTHDTAENCRNDIMVNGVNRMGPSYRSGPAFCPAINVTDLGTEILVPAGVKRSVKVRVHVIGHSIVQTRYVCQFNIEGRVSSVNAQLLGDTIYCDSMEFMYTSKPAHITAPFAVIWDGSKPLDNPHNIHVIIYRCRDMADSCGMCLALPAKYGCGWCSSSNTCEVEEQCKGTEGTVDWLNRLQTCPNPEIHNFSPKTGPWEGGTNITITGINLGKNFSDIYSGVKIAGIDCLPYRELYLDTRQIVCRVEGPGTMAYRAGKIVVQVQDFRGESRGDFEFVDPIIHDFEPKSGPMSGGTRIHIRGNHLNAGSLIRASINGLRCEIISTDIKDAFCRTSASQQHTRGFLKMEFDSGERQLNSVQFEYVNDPIISMATSGINNELFPKGIPSGGIKITVVGKNFKSIQTPSMYVYYRDRMFISPCVIISDAEMHCDSPVIDMDVPSLLNGDSPQTLQLSDGRRYKRSFGSPYTLRLSDFSPLSDSYALALSAEPLTGDALNKWMTGDHPLHLEYGFQMDDVIATQNLSKIMQPFQLYPDPIYYKFNEKKYYNSEYLTINGKNLDRACKESDVTVTIGSQICNITSLSRQQLTCKPPPDGIDDLPVVVKIGQTLEFDIGILSYTQPNFLSSLGKHTLIMITIAIFIVIVFIIGLLIAYKKKTSESNRVLKNMQEQMDILELRVAAECKEAFAELQTEMTDLTGDLTSGGIPFLNYQKYAMNILFPNVQDHDRLLQERIELARKEKGLRLFGQLIMNKTFLLLFIRTLESNRYFSMRERVNVASLIMITLQSKLEYCTDILKTLLAELIEKCIDGKSHPKLLLRRTESVAEKMLSAWFTFLLHKFLKECAGEPLYMLFQALKSQVDKGPVDAVTHEARYSLSEEKLIRQLIEYKSMTIFASIAQPPIFCNQLDNMTSENVPVKVLDCDTISQVKEKILDTIYRPCSYSQRPKRDEVDLEWRTGSSGRVILYDEDSTSKNDNEWKKLNTLHHYRVPDGAFLTLVSKQQSSNYNLSILSEKNEKSAYKYETLNSSKYNSTSPPFSRAGSPLNYDSGENGVKYWHLVKHHDSEQKEGERADKLVSEIYLTRLLATKGAVQKFVDDLIETIFSTAHRGSALPLAIKYIFDFLDDQAMLHGITDPQVVHTWKSNSLPLRFWVNLIKNPNFVFDVHKSNIVDSCLSVVAQTFMDSCSTSDHRLGKDSPSSKLLYAKDIPCYREWVERYYCDIRDMPAISDQDMNAMLNEESRLHTNEFNTNNALHELYLYAVKYNEQLSVTLFEDEFSKKQRLPSKLSQIHSIMSCE</sequence>
<keyword evidence="6 17" id="KW-0732">Signal</keyword>
<dbReference type="InterPro" id="IPR041019">
    <property type="entry name" value="TIG1_plexin"/>
</dbReference>
<evidence type="ECO:0000256" key="10">
    <source>
        <dbReference type="ARBA" id="ARBA00022989"/>
    </source>
</evidence>
<evidence type="ECO:0000259" key="18">
    <source>
        <dbReference type="PROSITE" id="PS51004"/>
    </source>
</evidence>
<dbReference type="Pfam" id="PF18020">
    <property type="entry name" value="TIG_2"/>
    <property type="match status" value="1"/>
</dbReference>